<evidence type="ECO:0000256" key="2">
    <source>
        <dbReference type="ARBA" id="ARBA00009777"/>
    </source>
</evidence>
<dbReference type="PANTHER" id="PTHR30352">
    <property type="entry name" value="PYRUVATE FORMATE-LYASE-ACTIVATING ENZYME"/>
    <property type="match status" value="1"/>
</dbReference>
<evidence type="ECO:0000256" key="3">
    <source>
        <dbReference type="ARBA" id="ARBA00022485"/>
    </source>
</evidence>
<keyword evidence="12" id="KW-0670">Pyruvate</keyword>
<reference evidence="13" key="1">
    <citation type="submission" date="2016-11" db="EMBL/GenBank/DDBJ databases">
        <authorList>
            <person name="Varghese N."/>
            <person name="Submissions S."/>
        </authorList>
    </citation>
    <scope>NUCLEOTIDE SEQUENCE [LARGE SCALE GENOMIC DNA]</scope>
    <source>
        <strain evidence="13">DSM 11792</strain>
    </source>
</reference>
<dbReference type="RefSeq" id="WP_073164889.1">
    <property type="nucleotide sequence ID" value="NZ_FQUW01000016.1"/>
</dbReference>
<dbReference type="InterPro" id="IPR012839">
    <property type="entry name" value="Organic_radical_activase"/>
</dbReference>
<evidence type="ECO:0000256" key="9">
    <source>
        <dbReference type="ARBA" id="ARBA00047365"/>
    </source>
</evidence>
<keyword evidence="5" id="KW-0479">Metal-binding</keyword>
<dbReference type="InterPro" id="IPR040074">
    <property type="entry name" value="BssD/PflA/YjjW"/>
</dbReference>
<evidence type="ECO:0000256" key="1">
    <source>
        <dbReference type="ARBA" id="ARBA00001966"/>
    </source>
</evidence>
<evidence type="ECO:0000259" key="10">
    <source>
        <dbReference type="PROSITE" id="PS51379"/>
    </source>
</evidence>
<dbReference type="SUPFAM" id="SSF54862">
    <property type="entry name" value="4Fe-4S ferredoxins"/>
    <property type="match status" value="1"/>
</dbReference>
<dbReference type="PROSITE" id="PS00198">
    <property type="entry name" value="4FE4S_FER_1"/>
    <property type="match status" value="1"/>
</dbReference>
<dbReference type="InterPro" id="IPR017896">
    <property type="entry name" value="4Fe4S_Fe-S-bd"/>
</dbReference>
<dbReference type="Pfam" id="PF04055">
    <property type="entry name" value="Radical_SAM"/>
    <property type="match status" value="1"/>
</dbReference>
<proteinExistence type="inferred from homology"/>
<comment type="catalytic activity">
    <reaction evidence="9">
        <text>glycyl-[protein] + reduced [flavodoxin] + S-adenosyl-L-methionine = glycin-2-yl radical-[protein] + semiquinone [flavodoxin] + 5'-deoxyadenosine + L-methionine + H(+)</text>
        <dbReference type="Rhea" id="RHEA:61976"/>
        <dbReference type="Rhea" id="RHEA-COMP:10622"/>
        <dbReference type="Rhea" id="RHEA-COMP:14480"/>
        <dbReference type="Rhea" id="RHEA-COMP:15993"/>
        <dbReference type="Rhea" id="RHEA-COMP:15994"/>
        <dbReference type="ChEBI" id="CHEBI:15378"/>
        <dbReference type="ChEBI" id="CHEBI:17319"/>
        <dbReference type="ChEBI" id="CHEBI:29947"/>
        <dbReference type="ChEBI" id="CHEBI:32722"/>
        <dbReference type="ChEBI" id="CHEBI:57618"/>
        <dbReference type="ChEBI" id="CHEBI:57844"/>
        <dbReference type="ChEBI" id="CHEBI:59789"/>
        <dbReference type="ChEBI" id="CHEBI:140311"/>
    </reaction>
</comment>
<dbReference type="PANTHER" id="PTHR30352:SF4">
    <property type="entry name" value="PYRUVATE FORMATE-LYASE 2-ACTIVATING ENZYME"/>
    <property type="match status" value="1"/>
</dbReference>
<evidence type="ECO:0000256" key="8">
    <source>
        <dbReference type="ARBA" id="ARBA00023014"/>
    </source>
</evidence>
<comment type="similarity">
    <text evidence="2">Belongs to the organic radical-activating enzymes family.</text>
</comment>
<dbReference type="NCBIfam" id="TIGR02494">
    <property type="entry name" value="PFLE_PFLC"/>
    <property type="match status" value="1"/>
</dbReference>
<dbReference type="SFLD" id="SFLDG01066">
    <property type="entry name" value="organic_radical-activating_enz"/>
    <property type="match status" value="1"/>
</dbReference>
<dbReference type="PROSITE" id="PS51379">
    <property type="entry name" value="4FE4S_FER_2"/>
    <property type="match status" value="2"/>
</dbReference>
<dbReference type="GO" id="GO:0016829">
    <property type="term" value="F:lyase activity"/>
    <property type="evidence" value="ECO:0007669"/>
    <property type="project" value="UniProtKB-KW"/>
</dbReference>
<dbReference type="InterPro" id="IPR058240">
    <property type="entry name" value="rSAM_sf"/>
</dbReference>
<dbReference type="InterPro" id="IPR007197">
    <property type="entry name" value="rSAM"/>
</dbReference>
<evidence type="ECO:0000256" key="6">
    <source>
        <dbReference type="ARBA" id="ARBA00023002"/>
    </source>
</evidence>
<dbReference type="OrthoDB" id="9782387at2"/>
<dbReference type="SFLD" id="SFLDG01118">
    <property type="entry name" value="activating_enzymes__group_2"/>
    <property type="match status" value="1"/>
</dbReference>
<dbReference type="Pfam" id="PF00037">
    <property type="entry name" value="Fer4"/>
    <property type="match status" value="1"/>
</dbReference>
<keyword evidence="3" id="KW-0004">4Fe-4S</keyword>
<accession>A0A1M4ZEB0</accession>
<name>A0A1M4ZEB0_9FIRM</name>
<dbReference type="GO" id="GO:0016491">
    <property type="term" value="F:oxidoreductase activity"/>
    <property type="evidence" value="ECO:0007669"/>
    <property type="project" value="UniProtKB-KW"/>
</dbReference>
<sequence length="301" mass="33354">MTGEGLIFDIKRFAIHDGPGIRTTVFMKGCPLRCWWCHNPEGIRPVCEPMYFEYKCIECGTCAGVCPTGAIVPEKGAPYLDREKCTGCGVCSEACPTGALKLAGRTITVEELLQELERDVLFYDNSGGGVTFSGGEPLMQHRFLVEALRECKRRDLSTALDTSGYAAGDVFAAVLDYVDVFLFDLKLADDGEHRKYTGVSNVPIRNNLRMLADTGRGGDVILRLPVVPGITDTEKNIEGFLEFVVSLKGIRRVDLLPFHDVSEKYCRLGREYKMPACGAPAPERLRYIKECFERAGFSVKI</sequence>
<dbReference type="Gene3D" id="3.20.20.70">
    <property type="entry name" value="Aldolase class I"/>
    <property type="match status" value="1"/>
</dbReference>
<keyword evidence="6" id="KW-0560">Oxidoreductase</keyword>
<keyword evidence="13" id="KW-1185">Reference proteome</keyword>
<organism evidence="12 13">
    <name type="scientific">Desulfofundulus australicus DSM 11792</name>
    <dbReference type="NCBI Taxonomy" id="1121425"/>
    <lineage>
        <taxon>Bacteria</taxon>
        <taxon>Bacillati</taxon>
        <taxon>Bacillota</taxon>
        <taxon>Clostridia</taxon>
        <taxon>Eubacteriales</taxon>
        <taxon>Peptococcaceae</taxon>
        <taxon>Desulfofundulus</taxon>
    </lineage>
</organism>
<dbReference type="Proteomes" id="UP000184196">
    <property type="component" value="Unassembled WGS sequence"/>
</dbReference>
<dbReference type="SUPFAM" id="SSF102114">
    <property type="entry name" value="Radical SAM enzymes"/>
    <property type="match status" value="1"/>
</dbReference>
<evidence type="ECO:0000259" key="11">
    <source>
        <dbReference type="PROSITE" id="PS51918"/>
    </source>
</evidence>
<dbReference type="PIRSF" id="PIRSF000371">
    <property type="entry name" value="PFL_act_enz"/>
    <property type="match status" value="1"/>
</dbReference>
<evidence type="ECO:0000256" key="4">
    <source>
        <dbReference type="ARBA" id="ARBA00022691"/>
    </source>
</evidence>
<dbReference type="GO" id="GO:0051539">
    <property type="term" value="F:4 iron, 4 sulfur cluster binding"/>
    <property type="evidence" value="ECO:0007669"/>
    <property type="project" value="UniProtKB-KW"/>
</dbReference>
<evidence type="ECO:0000256" key="7">
    <source>
        <dbReference type="ARBA" id="ARBA00023004"/>
    </source>
</evidence>
<dbReference type="EMBL" id="FQUW01000016">
    <property type="protein sequence ID" value="SHF16393.1"/>
    <property type="molecule type" value="Genomic_DNA"/>
</dbReference>
<evidence type="ECO:0000313" key="13">
    <source>
        <dbReference type="Proteomes" id="UP000184196"/>
    </source>
</evidence>
<dbReference type="InterPro" id="IPR034457">
    <property type="entry name" value="Organic_radical-activating"/>
</dbReference>
<dbReference type="SFLD" id="SFLDS00029">
    <property type="entry name" value="Radical_SAM"/>
    <property type="match status" value="1"/>
</dbReference>
<feature type="domain" description="Radical SAM core" evidence="11">
    <location>
        <begin position="16"/>
        <end position="298"/>
    </location>
</feature>
<keyword evidence="7" id="KW-0408">Iron</keyword>
<evidence type="ECO:0000313" key="12">
    <source>
        <dbReference type="EMBL" id="SHF16393.1"/>
    </source>
</evidence>
<gene>
    <name evidence="12" type="ORF">SAMN02745218_01602</name>
</gene>
<dbReference type="AlphaFoldDB" id="A0A1M4ZEB0"/>
<comment type="cofactor">
    <cofactor evidence="1">
        <name>[4Fe-4S] cluster</name>
        <dbReference type="ChEBI" id="CHEBI:49883"/>
    </cofactor>
</comment>
<dbReference type="PROSITE" id="PS51918">
    <property type="entry name" value="RADICAL_SAM"/>
    <property type="match status" value="1"/>
</dbReference>
<keyword evidence="8" id="KW-0411">Iron-sulfur</keyword>
<dbReference type="InterPro" id="IPR001989">
    <property type="entry name" value="Radical_activat_CS"/>
</dbReference>
<dbReference type="InterPro" id="IPR013785">
    <property type="entry name" value="Aldolase_TIM"/>
</dbReference>
<dbReference type="Gene3D" id="3.30.70.20">
    <property type="match status" value="1"/>
</dbReference>
<feature type="domain" description="4Fe-4S ferredoxin-type" evidence="10">
    <location>
        <begin position="47"/>
        <end position="75"/>
    </location>
</feature>
<keyword evidence="12" id="KW-0456">Lyase</keyword>
<evidence type="ECO:0000256" key="5">
    <source>
        <dbReference type="ARBA" id="ARBA00022723"/>
    </source>
</evidence>
<dbReference type="GO" id="GO:0046872">
    <property type="term" value="F:metal ion binding"/>
    <property type="evidence" value="ECO:0007669"/>
    <property type="project" value="UniProtKB-KW"/>
</dbReference>
<protein>
    <submittedName>
        <fullName evidence="12">Pyruvate formate lyase activating enzyme</fullName>
    </submittedName>
</protein>
<feature type="domain" description="4Fe-4S ferredoxin-type" evidence="10">
    <location>
        <begin position="76"/>
        <end position="105"/>
    </location>
</feature>
<keyword evidence="4" id="KW-0949">S-adenosyl-L-methionine</keyword>
<dbReference type="PROSITE" id="PS01087">
    <property type="entry name" value="RADICAL_ACTIVATING"/>
    <property type="match status" value="1"/>
</dbReference>
<dbReference type="InterPro" id="IPR017900">
    <property type="entry name" value="4Fe4S_Fe_S_CS"/>
</dbReference>